<feature type="domain" description="Tc1-like transposase DDE" evidence="1">
    <location>
        <begin position="1"/>
        <end position="91"/>
    </location>
</feature>
<dbReference type="OMA" id="NCLNIAQ"/>
<dbReference type="InterPro" id="IPR036397">
    <property type="entry name" value="RNaseH_sf"/>
</dbReference>
<evidence type="ECO:0000313" key="2">
    <source>
        <dbReference type="EMBL" id="KII66774.1"/>
    </source>
</evidence>
<dbReference type="Pfam" id="PF13358">
    <property type="entry name" value="DDE_3"/>
    <property type="match status" value="1"/>
</dbReference>
<name>A0A0C2IMX4_THEKT</name>
<evidence type="ECO:0000259" key="1">
    <source>
        <dbReference type="Pfam" id="PF13358"/>
    </source>
</evidence>
<dbReference type="AlphaFoldDB" id="A0A0C2IMX4"/>
<keyword evidence="3" id="KW-1185">Reference proteome</keyword>
<dbReference type="InterPro" id="IPR038717">
    <property type="entry name" value="Tc1-like_DDE_dom"/>
</dbReference>
<protein>
    <recommendedName>
        <fullName evidence="1">Tc1-like transposase DDE domain-containing protein</fullName>
    </recommendedName>
</protein>
<dbReference type="Gene3D" id="3.30.420.10">
    <property type="entry name" value="Ribonuclease H-like superfamily/Ribonuclease H"/>
    <property type="match status" value="1"/>
</dbReference>
<evidence type="ECO:0000313" key="3">
    <source>
        <dbReference type="Proteomes" id="UP000031668"/>
    </source>
</evidence>
<gene>
    <name evidence="2" type="ORF">RF11_15240</name>
</gene>
<comment type="caution">
    <text evidence="2">The sequence shown here is derived from an EMBL/GenBank/DDBJ whole genome shotgun (WGS) entry which is preliminary data.</text>
</comment>
<dbReference type="Proteomes" id="UP000031668">
    <property type="component" value="Unassembled WGS sequence"/>
</dbReference>
<dbReference type="PANTHER" id="PTHR46564:SF1">
    <property type="entry name" value="TRANSPOSASE"/>
    <property type="match status" value="1"/>
</dbReference>
<dbReference type="EMBL" id="JWZT01003445">
    <property type="protein sequence ID" value="KII66774.1"/>
    <property type="molecule type" value="Genomic_DNA"/>
</dbReference>
<dbReference type="OrthoDB" id="88881at2759"/>
<reference evidence="2 3" key="1">
    <citation type="journal article" date="2014" name="Genome Biol. Evol.">
        <title>The genome of the myxosporean Thelohanellus kitauei shows adaptations to nutrient acquisition within its fish host.</title>
        <authorList>
            <person name="Yang Y."/>
            <person name="Xiong J."/>
            <person name="Zhou Z."/>
            <person name="Huo F."/>
            <person name="Miao W."/>
            <person name="Ran C."/>
            <person name="Liu Y."/>
            <person name="Zhang J."/>
            <person name="Feng J."/>
            <person name="Wang M."/>
            <person name="Wang M."/>
            <person name="Wang L."/>
            <person name="Yao B."/>
        </authorList>
    </citation>
    <scope>NUCLEOTIDE SEQUENCE [LARGE SCALE GENOMIC DNA]</scope>
    <source>
        <strain evidence="2">Wuqing</strain>
    </source>
</reference>
<dbReference type="GO" id="GO:0003676">
    <property type="term" value="F:nucleic acid binding"/>
    <property type="evidence" value="ECO:0007669"/>
    <property type="project" value="InterPro"/>
</dbReference>
<sequence length="140" mass="16076">MILAMNSLNIVHCEAITSPVNGDVFKEFMNQVITTLGNTEKFTFVMDNVNFHHMENLIEGTIHDIRFLPPYSPFLNPSEEVFSQLKSYVRRDTAPLGTDDMIKRMRDACGRVTSEHLTNYIGHAESHFEDCLLLNDINRQ</sequence>
<accession>A0A0C2IMX4</accession>
<organism evidence="2 3">
    <name type="scientific">Thelohanellus kitauei</name>
    <name type="common">Myxosporean</name>
    <dbReference type="NCBI Taxonomy" id="669202"/>
    <lineage>
        <taxon>Eukaryota</taxon>
        <taxon>Metazoa</taxon>
        <taxon>Cnidaria</taxon>
        <taxon>Myxozoa</taxon>
        <taxon>Myxosporea</taxon>
        <taxon>Bivalvulida</taxon>
        <taxon>Platysporina</taxon>
        <taxon>Myxobolidae</taxon>
        <taxon>Thelohanellus</taxon>
    </lineage>
</organism>
<dbReference type="PANTHER" id="PTHR46564">
    <property type="entry name" value="TRANSPOSASE"/>
    <property type="match status" value="1"/>
</dbReference>
<proteinExistence type="predicted"/>